<keyword evidence="1" id="KW-0805">Transcription regulation</keyword>
<keyword evidence="3" id="KW-0804">Transcription</keyword>
<name>A0A927N8V6_9ACTN</name>
<dbReference type="GO" id="GO:0003700">
    <property type="term" value="F:DNA-binding transcription factor activity"/>
    <property type="evidence" value="ECO:0007669"/>
    <property type="project" value="InterPro"/>
</dbReference>
<sequence length="231" mass="25699">MSSVDISRRLERNGTFSRRTEAVIREMILDGSLAPGDRINEVELAGELGISRGPLREAIQRLAGEGLLTVISHRGAFVRTFEPREIVELYELRAALELHAIRLLAERASDDGRTDVDAVLAGARDGMATPNGHAYPAEPDFHQRLVMLVDNQALLRSWLEVHRQLSLVRTRSGQEPLRDRATVLEHDEILAALSKRDAERAVALMRAHLTCAMHHALAVLGLTDERPTTQE</sequence>
<dbReference type="GO" id="GO:0003677">
    <property type="term" value="F:DNA binding"/>
    <property type="evidence" value="ECO:0007669"/>
    <property type="project" value="UniProtKB-KW"/>
</dbReference>
<dbReference type="CDD" id="cd07377">
    <property type="entry name" value="WHTH_GntR"/>
    <property type="match status" value="1"/>
</dbReference>
<dbReference type="SUPFAM" id="SSF46785">
    <property type="entry name" value="Winged helix' DNA-binding domain"/>
    <property type="match status" value="1"/>
</dbReference>
<dbReference type="PRINTS" id="PR00035">
    <property type="entry name" value="HTHGNTR"/>
</dbReference>
<evidence type="ECO:0000259" key="4">
    <source>
        <dbReference type="PROSITE" id="PS50949"/>
    </source>
</evidence>
<evidence type="ECO:0000256" key="3">
    <source>
        <dbReference type="ARBA" id="ARBA00023163"/>
    </source>
</evidence>
<dbReference type="RefSeq" id="WP_202896952.1">
    <property type="nucleotide sequence ID" value="NZ_BAABJL010000070.1"/>
</dbReference>
<gene>
    <name evidence="5" type="ORF">HEB94_009981</name>
</gene>
<dbReference type="InterPro" id="IPR008920">
    <property type="entry name" value="TF_FadR/GntR_C"/>
</dbReference>
<evidence type="ECO:0000256" key="2">
    <source>
        <dbReference type="ARBA" id="ARBA00023125"/>
    </source>
</evidence>
<dbReference type="PANTHER" id="PTHR43537:SF45">
    <property type="entry name" value="GNTR FAMILY REGULATORY PROTEIN"/>
    <property type="match status" value="1"/>
</dbReference>
<dbReference type="SMART" id="SM00345">
    <property type="entry name" value="HTH_GNTR"/>
    <property type="match status" value="1"/>
</dbReference>
<dbReference type="PROSITE" id="PS50949">
    <property type="entry name" value="HTH_GNTR"/>
    <property type="match status" value="1"/>
</dbReference>
<dbReference type="SUPFAM" id="SSF48008">
    <property type="entry name" value="GntR ligand-binding domain-like"/>
    <property type="match status" value="1"/>
</dbReference>
<dbReference type="Pfam" id="PF00392">
    <property type="entry name" value="GntR"/>
    <property type="match status" value="1"/>
</dbReference>
<dbReference type="InterPro" id="IPR036390">
    <property type="entry name" value="WH_DNA-bd_sf"/>
</dbReference>
<comment type="caution">
    <text evidence="5">The sequence shown here is derived from an EMBL/GenBank/DDBJ whole genome shotgun (WGS) entry which is preliminary data.</text>
</comment>
<dbReference type="AlphaFoldDB" id="A0A927N8V6"/>
<dbReference type="Pfam" id="PF07729">
    <property type="entry name" value="FCD"/>
    <property type="match status" value="1"/>
</dbReference>
<dbReference type="InterPro" id="IPR011711">
    <property type="entry name" value="GntR_C"/>
</dbReference>
<dbReference type="Gene3D" id="1.20.120.530">
    <property type="entry name" value="GntR ligand-binding domain-like"/>
    <property type="match status" value="1"/>
</dbReference>
<evidence type="ECO:0000313" key="6">
    <source>
        <dbReference type="Proteomes" id="UP000638648"/>
    </source>
</evidence>
<keyword evidence="6" id="KW-1185">Reference proteome</keyword>
<dbReference type="PANTHER" id="PTHR43537">
    <property type="entry name" value="TRANSCRIPTIONAL REGULATOR, GNTR FAMILY"/>
    <property type="match status" value="1"/>
</dbReference>
<dbReference type="Gene3D" id="1.10.10.10">
    <property type="entry name" value="Winged helix-like DNA-binding domain superfamily/Winged helix DNA-binding domain"/>
    <property type="match status" value="1"/>
</dbReference>
<dbReference type="InterPro" id="IPR036388">
    <property type="entry name" value="WH-like_DNA-bd_sf"/>
</dbReference>
<dbReference type="InterPro" id="IPR000524">
    <property type="entry name" value="Tscrpt_reg_HTH_GntR"/>
</dbReference>
<proteinExistence type="predicted"/>
<dbReference type="Proteomes" id="UP000638648">
    <property type="component" value="Unassembled WGS sequence"/>
</dbReference>
<dbReference type="SMART" id="SM00895">
    <property type="entry name" value="FCD"/>
    <property type="match status" value="1"/>
</dbReference>
<evidence type="ECO:0000256" key="1">
    <source>
        <dbReference type="ARBA" id="ARBA00023015"/>
    </source>
</evidence>
<dbReference type="EMBL" id="JADBEM010000001">
    <property type="protein sequence ID" value="MBE1613133.1"/>
    <property type="molecule type" value="Genomic_DNA"/>
</dbReference>
<keyword evidence="2 5" id="KW-0238">DNA-binding</keyword>
<feature type="domain" description="HTH gntR-type" evidence="4">
    <location>
        <begin position="14"/>
        <end position="81"/>
    </location>
</feature>
<protein>
    <submittedName>
        <fullName evidence="5">DNA-binding GntR family transcriptional regulator</fullName>
    </submittedName>
</protein>
<organism evidence="5 6">
    <name type="scientific">Actinopolymorpha pittospori</name>
    <dbReference type="NCBI Taxonomy" id="648752"/>
    <lineage>
        <taxon>Bacteria</taxon>
        <taxon>Bacillati</taxon>
        <taxon>Actinomycetota</taxon>
        <taxon>Actinomycetes</taxon>
        <taxon>Propionibacteriales</taxon>
        <taxon>Actinopolymorphaceae</taxon>
        <taxon>Actinopolymorpha</taxon>
    </lineage>
</organism>
<evidence type="ECO:0000313" key="5">
    <source>
        <dbReference type="EMBL" id="MBE1613133.1"/>
    </source>
</evidence>
<accession>A0A927N8V6</accession>
<reference evidence="5" key="1">
    <citation type="submission" date="2020-10" db="EMBL/GenBank/DDBJ databases">
        <title>Sequencing the genomes of 1000 actinobacteria strains.</title>
        <authorList>
            <person name="Klenk H.-P."/>
        </authorList>
    </citation>
    <scope>NUCLEOTIDE SEQUENCE</scope>
    <source>
        <strain evidence="5">DSM 45354</strain>
    </source>
</reference>